<sequence>MKVVSVIGQKGGSSKSTVALNLAVCAEQAGYSVAVIDTDPQGSAHKWFERREAETPSIVREIDPDALPRLIKIAASNKTDLLIVDTPGKAEATALAVSELADLILAPVKPTQFDLETLGAVKRTIRIAEKMDAGWVMLSQVPASSKKIADEGEAAVQGYGLKLVPHKFMTRADFAYSMSSGLAATEFEPKGKAAEEARALFAWVRGILGLADPSKRKLADA</sequence>
<evidence type="ECO:0000313" key="2">
    <source>
        <dbReference type="EMBL" id="SDO59610.1"/>
    </source>
</evidence>
<dbReference type="OrthoDB" id="9804460at2"/>
<protein>
    <submittedName>
        <fullName evidence="2">Plasmid segregation oscillating ATPase ParF</fullName>
    </submittedName>
</protein>
<name>A0A1H0KV43_9HYPH</name>
<dbReference type="PANTHER" id="PTHR13696">
    <property type="entry name" value="P-LOOP CONTAINING NUCLEOSIDE TRIPHOSPHATE HYDROLASE"/>
    <property type="match status" value="1"/>
</dbReference>
<dbReference type="InterPro" id="IPR002586">
    <property type="entry name" value="CobQ/CobB/MinD/ParA_Nub-bd_dom"/>
</dbReference>
<dbReference type="PANTHER" id="PTHR13696:SF96">
    <property type="entry name" value="COBQ_COBB_MIND_PARA NUCLEOTIDE BINDING DOMAIN-CONTAINING PROTEIN"/>
    <property type="match status" value="1"/>
</dbReference>
<dbReference type="STRING" id="582672.SAMN05216360_12921"/>
<evidence type="ECO:0000313" key="3">
    <source>
        <dbReference type="Proteomes" id="UP000198704"/>
    </source>
</evidence>
<reference evidence="3" key="1">
    <citation type="submission" date="2016-10" db="EMBL/GenBank/DDBJ databases">
        <authorList>
            <person name="Varghese N."/>
            <person name="Submissions S."/>
        </authorList>
    </citation>
    <scope>NUCLEOTIDE SEQUENCE [LARGE SCALE GENOMIC DNA]</scope>
    <source>
        <strain evidence="3">BL47</strain>
    </source>
</reference>
<keyword evidence="3" id="KW-1185">Reference proteome</keyword>
<dbReference type="InterPro" id="IPR050678">
    <property type="entry name" value="DNA_Partitioning_ATPase"/>
</dbReference>
<dbReference type="Gene3D" id="3.40.50.300">
    <property type="entry name" value="P-loop containing nucleotide triphosphate hydrolases"/>
    <property type="match status" value="1"/>
</dbReference>
<dbReference type="InterPro" id="IPR027417">
    <property type="entry name" value="P-loop_NTPase"/>
</dbReference>
<evidence type="ECO:0000259" key="1">
    <source>
        <dbReference type="Pfam" id="PF01656"/>
    </source>
</evidence>
<dbReference type="PIRSF" id="PIRSF009320">
    <property type="entry name" value="Nuc_binding_HP_1000"/>
    <property type="match status" value="1"/>
</dbReference>
<dbReference type="AlphaFoldDB" id="A0A1H0KV43"/>
<dbReference type="Proteomes" id="UP000198704">
    <property type="component" value="Unassembled WGS sequence"/>
</dbReference>
<accession>A0A1H0KV43</accession>
<feature type="domain" description="CobQ/CobB/MinD/ParA nucleotide binding" evidence="1">
    <location>
        <begin position="5"/>
        <end position="130"/>
    </location>
</feature>
<gene>
    <name evidence="2" type="ORF">SAMN05216360_12921</name>
</gene>
<dbReference type="CDD" id="cd02042">
    <property type="entry name" value="ParAB_family"/>
    <property type="match status" value="1"/>
</dbReference>
<dbReference type="Pfam" id="PF01656">
    <property type="entry name" value="CbiA"/>
    <property type="match status" value="1"/>
</dbReference>
<dbReference type="EMBL" id="FNHS01000029">
    <property type="protein sequence ID" value="SDO59610.1"/>
    <property type="molecule type" value="Genomic_DNA"/>
</dbReference>
<organism evidence="2 3">
    <name type="scientific">Methylobacterium phyllostachyos</name>
    <dbReference type="NCBI Taxonomy" id="582672"/>
    <lineage>
        <taxon>Bacteria</taxon>
        <taxon>Pseudomonadati</taxon>
        <taxon>Pseudomonadota</taxon>
        <taxon>Alphaproteobacteria</taxon>
        <taxon>Hyphomicrobiales</taxon>
        <taxon>Methylobacteriaceae</taxon>
        <taxon>Methylobacterium</taxon>
    </lineage>
</organism>
<dbReference type="RefSeq" id="WP_091722637.1">
    <property type="nucleotide sequence ID" value="NZ_FNHS01000029.1"/>
</dbReference>
<dbReference type="SUPFAM" id="SSF52540">
    <property type="entry name" value="P-loop containing nucleoside triphosphate hydrolases"/>
    <property type="match status" value="1"/>
</dbReference>
<proteinExistence type="predicted"/>